<proteinExistence type="predicted"/>
<feature type="transmembrane region" description="Helical" evidence="1">
    <location>
        <begin position="267"/>
        <end position="292"/>
    </location>
</feature>
<keyword evidence="1" id="KW-1133">Transmembrane helix</keyword>
<dbReference type="PANTHER" id="PTHR36840:SF1">
    <property type="entry name" value="BLL5714 PROTEIN"/>
    <property type="match status" value="1"/>
</dbReference>
<feature type="transmembrane region" description="Helical" evidence="1">
    <location>
        <begin position="334"/>
        <end position="350"/>
    </location>
</feature>
<keyword evidence="1" id="KW-0812">Transmembrane</keyword>
<reference evidence="2 3" key="1">
    <citation type="journal article" date="2019" name="Int. J. Syst. Evol. Microbiol.">
        <title>The Global Catalogue of Microorganisms (GCM) 10K type strain sequencing project: providing services to taxonomists for standard genome sequencing and annotation.</title>
        <authorList>
            <consortium name="The Broad Institute Genomics Platform"/>
            <consortium name="The Broad Institute Genome Sequencing Center for Infectious Disease"/>
            <person name="Wu L."/>
            <person name="Ma J."/>
        </authorList>
    </citation>
    <scope>NUCLEOTIDE SEQUENCE [LARGE SCALE GENOMIC DNA]</scope>
    <source>
        <strain evidence="2 3">JCM 15933</strain>
    </source>
</reference>
<evidence type="ECO:0000313" key="3">
    <source>
        <dbReference type="Proteomes" id="UP001501470"/>
    </source>
</evidence>
<feature type="transmembrane region" description="Helical" evidence="1">
    <location>
        <begin position="356"/>
        <end position="372"/>
    </location>
</feature>
<feature type="transmembrane region" description="Helical" evidence="1">
    <location>
        <begin position="201"/>
        <end position="220"/>
    </location>
</feature>
<dbReference type="Pfam" id="PF06772">
    <property type="entry name" value="LtrA"/>
    <property type="match status" value="1"/>
</dbReference>
<dbReference type="PANTHER" id="PTHR36840">
    <property type="entry name" value="BLL5714 PROTEIN"/>
    <property type="match status" value="1"/>
</dbReference>
<sequence>MSDPIATVTAVTSQVRGPRVSTIELFFDLVFVFTVMQLANVFVKHVDATYALRVLLMLGIIWWMYGGYAWLTNAVAPSSTLRRTLLLTGMAGFMVIALSIPYAFDGDGWAFGVGYALVTVVHSALFLQADDNASIGTAIAGLAPINGTAALIVLAGGFLGGAWQYGLWTTALVLVVAAPYLQRSMGIWTIDAGHFAERHGLVVIVAIGESVISIGLAFAGMHIDPAALLVALLGLCIAYYLYWNYFSGDETRAEHALHTIAEPVRKARVAVVAWGYAHYFLIAGIVFTAVGVKLSVGHAFEPLHWPSAIVLSVGVATFLLGHAWFLSTLEVPGAWYRVAAAAGVMAAIPLGHWRAVAQVTAVLLVMAAAVIAKDIKTVRAQHTTAIHDFGR</sequence>
<evidence type="ECO:0000256" key="1">
    <source>
        <dbReference type="SAM" id="Phobius"/>
    </source>
</evidence>
<gene>
    <name evidence="2" type="ORF">GCM10009827_045360</name>
</gene>
<dbReference type="EMBL" id="BAAAQD010000008">
    <property type="protein sequence ID" value="GAA1523832.1"/>
    <property type="molecule type" value="Genomic_DNA"/>
</dbReference>
<evidence type="ECO:0000313" key="2">
    <source>
        <dbReference type="EMBL" id="GAA1523832.1"/>
    </source>
</evidence>
<feature type="transmembrane region" description="Helical" evidence="1">
    <location>
        <begin position="83"/>
        <end position="103"/>
    </location>
</feature>
<feature type="transmembrane region" description="Helical" evidence="1">
    <location>
        <begin position="109"/>
        <end position="127"/>
    </location>
</feature>
<keyword evidence="3" id="KW-1185">Reference proteome</keyword>
<dbReference type="Proteomes" id="UP001501470">
    <property type="component" value="Unassembled WGS sequence"/>
</dbReference>
<feature type="transmembrane region" description="Helical" evidence="1">
    <location>
        <begin position="226"/>
        <end position="246"/>
    </location>
</feature>
<accession>A0ABN2APK1</accession>
<feature type="transmembrane region" description="Helical" evidence="1">
    <location>
        <begin position="165"/>
        <end position="181"/>
    </location>
</feature>
<comment type="caution">
    <text evidence="2">The sequence shown here is derived from an EMBL/GenBank/DDBJ whole genome shotgun (WGS) entry which is preliminary data.</text>
</comment>
<keyword evidence="1" id="KW-0472">Membrane</keyword>
<feature type="transmembrane region" description="Helical" evidence="1">
    <location>
        <begin position="49"/>
        <end position="71"/>
    </location>
</feature>
<name>A0ABN2APK1_9ACTN</name>
<dbReference type="InterPro" id="IPR010640">
    <property type="entry name" value="Low_temperature_requirement_A"/>
</dbReference>
<feature type="transmembrane region" description="Helical" evidence="1">
    <location>
        <begin position="304"/>
        <end position="327"/>
    </location>
</feature>
<organism evidence="2 3">
    <name type="scientific">Dactylosporangium maewongense</name>
    <dbReference type="NCBI Taxonomy" id="634393"/>
    <lineage>
        <taxon>Bacteria</taxon>
        <taxon>Bacillati</taxon>
        <taxon>Actinomycetota</taxon>
        <taxon>Actinomycetes</taxon>
        <taxon>Micromonosporales</taxon>
        <taxon>Micromonosporaceae</taxon>
        <taxon>Dactylosporangium</taxon>
    </lineage>
</organism>
<feature type="transmembrane region" description="Helical" evidence="1">
    <location>
        <begin position="139"/>
        <end position="159"/>
    </location>
</feature>
<feature type="transmembrane region" description="Helical" evidence="1">
    <location>
        <begin position="25"/>
        <end position="43"/>
    </location>
</feature>
<protein>
    <submittedName>
        <fullName evidence="2">Low temperature requirement protein A</fullName>
    </submittedName>
</protein>